<dbReference type="EMBL" id="JACTNZ010000008">
    <property type="protein sequence ID" value="KAG5534368.1"/>
    <property type="molecule type" value="Genomic_DNA"/>
</dbReference>
<organism evidence="2 3">
    <name type="scientific">Rhododendron griersonianum</name>
    <dbReference type="NCBI Taxonomy" id="479676"/>
    <lineage>
        <taxon>Eukaryota</taxon>
        <taxon>Viridiplantae</taxon>
        <taxon>Streptophyta</taxon>
        <taxon>Embryophyta</taxon>
        <taxon>Tracheophyta</taxon>
        <taxon>Spermatophyta</taxon>
        <taxon>Magnoliopsida</taxon>
        <taxon>eudicotyledons</taxon>
        <taxon>Gunneridae</taxon>
        <taxon>Pentapetalae</taxon>
        <taxon>asterids</taxon>
        <taxon>Ericales</taxon>
        <taxon>Ericaceae</taxon>
        <taxon>Ericoideae</taxon>
        <taxon>Rhodoreae</taxon>
        <taxon>Rhododendron</taxon>
    </lineage>
</organism>
<gene>
    <name evidence="2" type="ORF">RHGRI_022485</name>
</gene>
<sequence length="140" mass="15891">MVKHHFQEFLEFTSGKSTKLSGLQDKKLSEDSIHDIAHDQLDMSLTSSVSYVLQLCDFGLARKLKDITKTPFCRKVLPTIVLFMLATYLASMSLLFGLQNSLFLSQNCTTTLSTHSFSLLMHLFGCHTRKVPPFTTWLLE</sequence>
<dbReference type="AlphaFoldDB" id="A0AAV6J0X2"/>
<proteinExistence type="predicted"/>
<feature type="transmembrane region" description="Helical" evidence="1">
    <location>
        <begin position="76"/>
        <end position="98"/>
    </location>
</feature>
<name>A0AAV6J0X2_9ERIC</name>
<keyword evidence="1" id="KW-0472">Membrane</keyword>
<evidence type="ECO:0000313" key="2">
    <source>
        <dbReference type="EMBL" id="KAG5534368.1"/>
    </source>
</evidence>
<comment type="caution">
    <text evidence="2">The sequence shown here is derived from an EMBL/GenBank/DDBJ whole genome shotgun (WGS) entry which is preliminary data.</text>
</comment>
<accession>A0AAV6J0X2</accession>
<protein>
    <recommendedName>
        <fullName evidence="4">Protein kinase domain-containing protein</fullName>
    </recommendedName>
</protein>
<evidence type="ECO:0000256" key="1">
    <source>
        <dbReference type="SAM" id="Phobius"/>
    </source>
</evidence>
<evidence type="ECO:0000313" key="3">
    <source>
        <dbReference type="Proteomes" id="UP000823749"/>
    </source>
</evidence>
<keyword evidence="3" id="KW-1185">Reference proteome</keyword>
<dbReference type="Proteomes" id="UP000823749">
    <property type="component" value="Chromosome 8"/>
</dbReference>
<evidence type="ECO:0008006" key="4">
    <source>
        <dbReference type="Google" id="ProtNLM"/>
    </source>
</evidence>
<keyword evidence="1" id="KW-1133">Transmembrane helix</keyword>
<keyword evidence="1" id="KW-0812">Transmembrane</keyword>
<reference evidence="2" key="1">
    <citation type="submission" date="2020-08" db="EMBL/GenBank/DDBJ databases">
        <title>Plant Genome Project.</title>
        <authorList>
            <person name="Zhang R.-G."/>
        </authorList>
    </citation>
    <scope>NUCLEOTIDE SEQUENCE</scope>
    <source>
        <strain evidence="2">WSP0</strain>
        <tissue evidence="2">Leaf</tissue>
    </source>
</reference>